<dbReference type="Proteomes" id="UP000241690">
    <property type="component" value="Unassembled WGS sequence"/>
</dbReference>
<gene>
    <name evidence="2" type="ORF">M431DRAFT_22015</name>
</gene>
<sequence>MKSQVFVLGPGYVGRAIIDLLHSEGKYEITTLVRTEKALKDLSDDGANTVLGSLDDTNLIEQLAAQSDVVFHTATSDHLASAQAILRGIAKRASQGKHTIYLHQSGASCLSDQSAGNNPNNEVYSDSTTAQIDTLSPTAPHRKIDLAIVEERQKLGSLARIFIWMPPIIYGNNGKHKRISIQIPALTRFALKNGHAGYVGTGKNAWSFIHVLDLAKAYTQVLHWLETAPRSDLGLQNPYFFCESGEISWADVASMIGKNLYRAGRIVSPEPHVISDSEYVDLFGKYTPDIVGCNSRSSADRLRLMGWKPEQPDVQEAFEKEDLPLILLESGKFEPPNITLS</sequence>
<dbReference type="PANTHER" id="PTHR48079">
    <property type="entry name" value="PROTEIN YEEZ"/>
    <property type="match status" value="1"/>
</dbReference>
<name>A0A2T3ZRD5_TRIHA</name>
<dbReference type="InterPro" id="IPR001509">
    <property type="entry name" value="Epimerase_deHydtase"/>
</dbReference>
<dbReference type="Gene3D" id="3.40.50.720">
    <property type="entry name" value="NAD(P)-binding Rossmann-like Domain"/>
    <property type="match status" value="1"/>
</dbReference>
<reference evidence="2 3" key="1">
    <citation type="submission" date="2016-07" db="EMBL/GenBank/DDBJ databases">
        <title>Multiple horizontal gene transfer events from other fungi enriched the ability of initially mycotrophic Trichoderma (Ascomycota) to feed on dead plant biomass.</title>
        <authorList>
            <consortium name="DOE Joint Genome Institute"/>
            <person name="Aerts A."/>
            <person name="Atanasova L."/>
            <person name="Chenthamara K."/>
            <person name="Zhang J."/>
            <person name="Grujic M."/>
            <person name="Henrissat B."/>
            <person name="Kuo A."/>
            <person name="Salamov A."/>
            <person name="Lipzen A."/>
            <person name="Labutti K."/>
            <person name="Barry K."/>
            <person name="Miao Y."/>
            <person name="Rahimi M.J."/>
            <person name="Shen Q."/>
            <person name="Grigoriev I.V."/>
            <person name="Kubicek C.P."/>
            <person name="Druzhinina I.S."/>
        </authorList>
    </citation>
    <scope>NUCLEOTIDE SEQUENCE [LARGE SCALE GENOMIC DNA]</scope>
    <source>
        <strain evidence="2 3">CBS 226.95</strain>
    </source>
</reference>
<dbReference type="InterPro" id="IPR036291">
    <property type="entry name" value="NAD(P)-bd_dom_sf"/>
</dbReference>
<protein>
    <recommendedName>
        <fullName evidence="1">NAD-dependent epimerase/dehydratase domain-containing protein</fullName>
    </recommendedName>
</protein>
<evidence type="ECO:0000313" key="2">
    <source>
        <dbReference type="EMBL" id="PTB47332.1"/>
    </source>
</evidence>
<dbReference type="RefSeq" id="XP_024767009.1">
    <property type="nucleotide sequence ID" value="XM_024913562.1"/>
</dbReference>
<dbReference type="InterPro" id="IPR051783">
    <property type="entry name" value="NAD(P)-dependent_oxidoreduct"/>
</dbReference>
<accession>A0A2T3ZRD5</accession>
<dbReference type="STRING" id="983964.A0A2T3ZRD5"/>
<dbReference type="GO" id="GO:0004029">
    <property type="term" value="F:aldehyde dehydrogenase (NAD+) activity"/>
    <property type="evidence" value="ECO:0007669"/>
    <property type="project" value="TreeGrafter"/>
</dbReference>
<dbReference type="GeneID" id="36622124"/>
<dbReference type="SUPFAM" id="SSF51735">
    <property type="entry name" value="NAD(P)-binding Rossmann-fold domains"/>
    <property type="match status" value="1"/>
</dbReference>
<evidence type="ECO:0000313" key="3">
    <source>
        <dbReference type="Proteomes" id="UP000241690"/>
    </source>
</evidence>
<dbReference type="AlphaFoldDB" id="A0A2T3ZRD5"/>
<dbReference type="Pfam" id="PF01370">
    <property type="entry name" value="Epimerase"/>
    <property type="match status" value="1"/>
</dbReference>
<dbReference type="GO" id="GO:0005737">
    <property type="term" value="C:cytoplasm"/>
    <property type="evidence" value="ECO:0007669"/>
    <property type="project" value="TreeGrafter"/>
</dbReference>
<evidence type="ECO:0000259" key="1">
    <source>
        <dbReference type="Pfam" id="PF01370"/>
    </source>
</evidence>
<dbReference type="PANTHER" id="PTHR48079:SF6">
    <property type="entry name" value="NAD(P)-BINDING DOMAIN-CONTAINING PROTEIN-RELATED"/>
    <property type="match status" value="1"/>
</dbReference>
<proteinExistence type="predicted"/>
<organism evidence="2 3">
    <name type="scientific">Trichoderma harzianum CBS 226.95</name>
    <dbReference type="NCBI Taxonomy" id="983964"/>
    <lineage>
        <taxon>Eukaryota</taxon>
        <taxon>Fungi</taxon>
        <taxon>Dikarya</taxon>
        <taxon>Ascomycota</taxon>
        <taxon>Pezizomycotina</taxon>
        <taxon>Sordariomycetes</taxon>
        <taxon>Hypocreomycetidae</taxon>
        <taxon>Hypocreales</taxon>
        <taxon>Hypocreaceae</taxon>
        <taxon>Trichoderma</taxon>
    </lineage>
</organism>
<feature type="domain" description="NAD-dependent epimerase/dehydratase" evidence="1">
    <location>
        <begin position="7"/>
        <end position="227"/>
    </location>
</feature>
<dbReference type="EMBL" id="KZ679756">
    <property type="protein sequence ID" value="PTB47332.1"/>
    <property type="molecule type" value="Genomic_DNA"/>
</dbReference>
<keyword evidence="3" id="KW-1185">Reference proteome</keyword>